<dbReference type="SMART" id="SM00382">
    <property type="entry name" value="AAA"/>
    <property type="match status" value="1"/>
</dbReference>
<dbReference type="CDD" id="cd03230">
    <property type="entry name" value="ABC_DR_subfamily_A"/>
    <property type="match status" value="1"/>
</dbReference>
<keyword evidence="1" id="KW-0813">Transport</keyword>
<evidence type="ECO:0000256" key="3">
    <source>
        <dbReference type="ARBA" id="ARBA00022840"/>
    </source>
</evidence>
<dbReference type="PROSITE" id="PS50893">
    <property type="entry name" value="ABC_TRANSPORTER_2"/>
    <property type="match status" value="1"/>
</dbReference>
<dbReference type="Pfam" id="PF00005">
    <property type="entry name" value="ABC_tran"/>
    <property type="match status" value="1"/>
</dbReference>
<keyword evidence="3 5" id="KW-0067">ATP-binding</keyword>
<dbReference type="InterPro" id="IPR003439">
    <property type="entry name" value="ABC_transporter-like_ATP-bd"/>
</dbReference>
<evidence type="ECO:0000256" key="2">
    <source>
        <dbReference type="ARBA" id="ARBA00022741"/>
    </source>
</evidence>
<dbReference type="PANTHER" id="PTHR42939:SF1">
    <property type="entry name" value="ABC TRANSPORTER ATP-BINDING PROTEIN ALBC-RELATED"/>
    <property type="match status" value="1"/>
</dbReference>
<keyword evidence="2" id="KW-0547">Nucleotide-binding</keyword>
<accession>A0A2N5WCU7</accession>
<organism evidence="5 6">
    <name type="scientific">Lactococcus lactis subsp. lactis</name>
    <name type="common">Streptococcus lactis</name>
    <dbReference type="NCBI Taxonomy" id="1360"/>
    <lineage>
        <taxon>Bacteria</taxon>
        <taxon>Bacillati</taxon>
        <taxon>Bacillota</taxon>
        <taxon>Bacilli</taxon>
        <taxon>Lactobacillales</taxon>
        <taxon>Streptococcaceae</taxon>
        <taxon>Lactococcus</taxon>
    </lineage>
</organism>
<reference evidence="6" key="1">
    <citation type="submission" date="2016-08" db="EMBL/GenBank/DDBJ databases">
        <title>Comparative genomics of Lactococcus lactis strain WFLU12 isolated from the gastrointestinal tract of wild olive flounder (Paralichythys olivaceus).</title>
        <authorList>
            <person name="Nguyen T.L."/>
            <person name="Kim D.-H."/>
        </authorList>
    </citation>
    <scope>NUCLEOTIDE SEQUENCE [LARGE SCALE GENOMIC DNA]</scope>
    <source>
        <strain evidence="6">WFLU12</strain>
    </source>
</reference>
<evidence type="ECO:0000256" key="1">
    <source>
        <dbReference type="ARBA" id="ARBA00022448"/>
    </source>
</evidence>
<evidence type="ECO:0000313" key="5">
    <source>
        <dbReference type="EMBL" id="PLW60069.1"/>
    </source>
</evidence>
<dbReference type="GO" id="GO:0005524">
    <property type="term" value="F:ATP binding"/>
    <property type="evidence" value="ECO:0007669"/>
    <property type="project" value="UniProtKB-KW"/>
</dbReference>
<name>A0A2N5WCU7_LACLL</name>
<dbReference type="InterPro" id="IPR003593">
    <property type="entry name" value="AAA+_ATPase"/>
</dbReference>
<proteinExistence type="predicted"/>
<dbReference type="GO" id="GO:0016887">
    <property type="term" value="F:ATP hydrolysis activity"/>
    <property type="evidence" value="ECO:0007669"/>
    <property type="project" value="InterPro"/>
</dbReference>
<comment type="caution">
    <text evidence="5">The sequence shown here is derived from an EMBL/GenBank/DDBJ whole genome shotgun (WGS) entry which is preliminary data.</text>
</comment>
<dbReference type="SUPFAM" id="SSF52540">
    <property type="entry name" value="P-loop containing nucleoside triphosphate hydrolases"/>
    <property type="match status" value="1"/>
</dbReference>
<dbReference type="EMBL" id="PKRZ01000001">
    <property type="protein sequence ID" value="PLW60069.1"/>
    <property type="molecule type" value="Genomic_DNA"/>
</dbReference>
<dbReference type="RefSeq" id="WP_029344592.1">
    <property type="nucleotide sequence ID" value="NZ_JNLP01000001.1"/>
</dbReference>
<feature type="domain" description="ABC transporter" evidence="4">
    <location>
        <begin position="3"/>
        <end position="219"/>
    </location>
</feature>
<protein>
    <submittedName>
        <fullName evidence="5">Lantibiotic transport ATP-binding protein SrtF</fullName>
    </submittedName>
</protein>
<dbReference type="AlphaFoldDB" id="A0A2N5WCU7"/>
<evidence type="ECO:0000313" key="6">
    <source>
        <dbReference type="Proteomes" id="UP000234865"/>
    </source>
</evidence>
<evidence type="ECO:0000259" key="4">
    <source>
        <dbReference type="PROSITE" id="PS50893"/>
    </source>
</evidence>
<dbReference type="Gene3D" id="3.40.50.300">
    <property type="entry name" value="P-loop containing nucleotide triphosphate hydrolases"/>
    <property type="match status" value="1"/>
</dbReference>
<dbReference type="InterPro" id="IPR051782">
    <property type="entry name" value="ABC_Transporter_VariousFunc"/>
</dbReference>
<gene>
    <name evidence="5" type="primary">srtF_1</name>
    <name evidence="5" type="ORF">CYU10_000992</name>
</gene>
<sequence>MEIKIENLTFSYSYQKILENCTYKFETGKIIVLLGRNGAGKSTLFDLLTDNLKADFGEIIHFAHHSYGYMSDDFFYYRHFSLKKMAELIKVLREINDTDFKTSYSKYLLALGLEEYENKHISELSAGTKQRVHLFLTLLNEPNELYLDEPTNALDPEQIYQFKRIIKDLKSENRIILISTHSLELAATLGDELVVLANKKLYPLQITENLEEEYLTLQKMKS</sequence>
<dbReference type="Proteomes" id="UP000234865">
    <property type="component" value="Unassembled WGS sequence"/>
</dbReference>
<dbReference type="InterPro" id="IPR027417">
    <property type="entry name" value="P-loop_NTPase"/>
</dbReference>
<dbReference type="PANTHER" id="PTHR42939">
    <property type="entry name" value="ABC TRANSPORTER ATP-BINDING PROTEIN ALBC-RELATED"/>
    <property type="match status" value="1"/>
</dbReference>